<evidence type="ECO:0000259" key="1">
    <source>
        <dbReference type="Pfam" id="PF03478"/>
    </source>
</evidence>
<reference evidence="3" key="1">
    <citation type="journal article" date="2012" name="Nature">
        <title>A physical, genetic and functional sequence assembly of the barley genome.</title>
        <authorList>
            <consortium name="The International Barley Genome Sequencing Consortium"/>
            <person name="Mayer K.F."/>
            <person name="Waugh R."/>
            <person name="Brown J.W."/>
            <person name="Schulman A."/>
            <person name="Langridge P."/>
            <person name="Platzer M."/>
            <person name="Fincher G.B."/>
            <person name="Muehlbauer G.J."/>
            <person name="Sato K."/>
            <person name="Close T.J."/>
            <person name="Wise R.P."/>
            <person name="Stein N."/>
        </authorList>
    </citation>
    <scope>NUCLEOTIDE SEQUENCE [LARGE SCALE GENOMIC DNA]</scope>
    <source>
        <strain evidence="3">cv. Morex</strain>
    </source>
</reference>
<reference evidence="2" key="2">
    <citation type="submission" date="2020-10" db="EMBL/GenBank/DDBJ databases">
        <authorList>
            <person name="Scholz U."/>
            <person name="Mascher M."/>
            <person name="Fiebig A."/>
        </authorList>
    </citation>
    <scope>NUCLEOTIDE SEQUENCE [LARGE SCALE GENOMIC DNA]</scope>
    <source>
        <strain evidence="2">cv. Morex</strain>
    </source>
</reference>
<dbReference type="EnsemblPlants" id="HORVU.MOREX.r3.4HG0415680.1">
    <property type="protein sequence ID" value="HORVU.MOREX.r3.4HG0415680.1.CDS1"/>
    <property type="gene ID" value="HORVU.MOREX.r3.4HG0415680"/>
</dbReference>
<sequence length="151" mass="17279">MQQVAMIWEFVTINPWYLACGDMLLMVDLLVSRELDGSSSRTFNVFRLDFSFKPSEWVKVEKLENHALFVSLDQRNPSFACMAPERWGGKSNCIYFAGLFEDPVEPWTAVEIGQPVHKQTIQWVCYSGVFPPDCIILTSLWLFPSLIYGSG</sequence>
<protein>
    <recommendedName>
        <fullName evidence="1">KIB1-4 beta-propeller domain-containing protein</fullName>
    </recommendedName>
</protein>
<feature type="domain" description="KIB1-4 beta-propeller" evidence="1">
    <location>
        <begin position="20"/>
        <end position="102"/>
    </location>
</feature>
<dbReference type="AlphaFoldDB" id="A0A8I6YLD5"/>
<dbReference type="Proteomes" id="UP000011116">
    <property type="component" value="Chromosome 4H"/>
</dbReference>
<reference evidence="2" key="3">
    <citation type="submission" date="2022-01" db="UniProtKB">
        <authorList>
            <consortium name="EnsemblPlants"/>
        </authorList>
    </citation>
    <scope>IDENTIFICATION</scope>
    <source>
        <strain evidence="2">subsp. vulgare</strain>
    </source>
</reference>
<name>A0A8I6YLD5_HORVV</name>
<proteinExistence type="predicted"/>
<dbReference type="Gramene" id="HORVU.MOREX.r2.4HG0346470.1">
    <property type="protein sequence ID" value="HORVU.MOREX.r2.4HG0346470.1.CDS.1"/>
    <property type="gene ID" value="HORVU.MOREX.r2.4HG0346470"/>
</dbReference>
<keyword evidence="3" id="KW-1185">Reference proteome</keyword>
<dbReference type="Gramene" id="HORVU.MOREX.r3.4HG0415680.1">
    <property type="protein sequence ID" value="HORVU.MOREX.r3.4HG0415680.1.CDS1"/>
    <property type="gene ID" value="HORVU.MOREX.r3.4HG0415680"/>
</dbReference>
<evidence type="ECO:0000313" key="3">
    <source>
        <dbReference type="Proteomes" id="UP000011116"/>
    </source>
</evidence>
<evidence type="ECO:0000313" key="2">
    <source>
        <dbReference type="EnsemblPlants" id="HORVU.MOREX.r3.4HG0415680.1.CDS1"/>
    </source>
</evidence>
<dbReference type="InterPro" id="IPR005174">
    <property type="entry name" value="KIB1-4_b-propeller"/>
</dbReference>
<dbReference type="PANTHER" id="PTHR33800">
    <property type="entry name" value="OS06G0113600 PROTEIN"/>
    <property type="match status" value="1"/>
</dbReference>
<dbReference type="Pfam" id="PF03478">
    <property type="entry name" value="Beta-prop_KIB1-4"/>
    <property type="match status" value="1"/>
</dbReference>
<accession>A0A8I6YLD5</accession>
<dbReference type="PANTHER" id="PTHR33800:SF15">
    <property type="entry name" value="F-BOX DOMAIN-CONTAINING PROTEIN"/>
    <property type="match status" value="1"/>
</dbReference>
<organism evidence="2 3">
    <name type="scientific">Hordeum vulgare subsp. vulgare</name>
    <name type="common">Domesticated barley</name>
    <dbReference type="NCBI Taxonomy" id="112509"/>
    <lineage>
        <taxon>Eukaryota</taxon>
        <taxon>Viridiplantae</taxon>
        <taxon>Streptophyta</taxon>
        <taxon>Embryophyta</taxon>
        <taxon>Tracheophyta</taxon>
        <taxon>Spermatophyta</taxon>
        <taxon>Magnoliopsida</taxon>
        <taxon>Liliopsida</taxon>
        <taxon>Poales</taxon>
        <taxon>Poaceae</taxon>
        <taxon>BOP clade</taxon>
        <taxon>Pooideae</taxon>
        <taxon>Triticodae</taxon>
        <taxon>Triticeae</taxon>
        <taxon>Hordeinae</taxon>
        <taxon>Hordeum</taxon>
    </lineage>
</organism>